<organism evidence="3 4">
    <name type="scientific">OM182 bacterium MED-G28</name>
    <dbReference type="NCBI Taxonomy" id="1986256"/>
    <lineage>
        <taxon>Bacteria</taxon>
        <taxon>Pseudomonadati</taxon>
        <taxon>Pseudomonadota</taxon>
        <taxon>Gammaproteobacteria</taxon>
        <taxon>OMG group</taxon>
        <taxon>OM182 clade</taxon>
    </lineage>
</organism>
<feature type="domain" description="Inosine/uridine-preferring nucleoside hydrolase" evidence="2">
    <location>
        <begin position="26"/>
        <end position="299"/>
    </location>
</feature>
<accession>A0A2A5WBK7</accession>
<evidence type="ECO:0000256" key="1">
    <source>
        <dbReference type="SAM" id="SignalP"/>
    </source>
</evidence>
<evidence type="ECO:0000313" key="4">
    <source>
        <dbReference type="Proteomes" id="UP000219329"/>
    </source>
</evidence>
<dbReference type="SUPFAM" id="SSF53590">
    <property type="entry name" value="Nucleoside hydrolase"/>
    <property type="match status" value="1"/>
</dbReference>
<gene>
    <name evidence="3" type="ORF">CNF02_08145</name>
</gene>
<name>A0A2A5WBK7_9GAMM</name>
<feature type="signal peptide" evidence="1">
    <location>
        <begin position="1"/>
        <end position="21"/>
    </location>
</feature>
<dbReference type="Proteomes" id="UP000219329">
    <property type="component" value="Unassembled WGS sequence"/>
</dbReference>
<protein>
    <submittedName>
        <fullName evidence="3">Nucleoside hydrolase</fullName>
    </submittedName>
</protein>
<feature type="chain" id="PRO_5012269569" evidence="1">
    <location>
        <begin position="22"/>
        <end position="335"/>
    </location>
</feature>
<dbReference type="AlphaFoldDB" id="A0A2A5WBK7"/>
<dbReference type="InterPro" id="IPR036452">
    <property type="entry name" value="Ribo_hydro-like"/>
</dbReference>
<keyword evidence="3" id="KW-0378">Hydrolase</keyword>
<dbReference type="Gene3D" id="3.90.245.10">
    <property type="entry name" value="Ribonucleoside hydrolase-like"/>
    <property type="match status" value="1"/>
</dbReference>
<dbReference type="PANTHER" id="PTHR43264">
    <property type="match status" value="1"/>
</dbReference>
<reference evidence="3 4" key="1">
    <citation type="submission" date="2017-08" db="EMBL/GenBank/DDBJ databases">
        <title>Fine stratification of microbial communities through a metagenomic profile of the photic zone.</title>
        <authorList>
            <person name="Haro-Moreno J.M."/>
            <person name="Lopez-Perez M."/>
            <person name="De La Torre J."/>
            <person name="Picazo A."/>
            <person name="Camacho A."/>
            <person name="Rodriguez-Valera F."/>
        </authorList>
    </citation>
    <scope>NUCLEOTIDE SEQUENCE [LARGE SCALE GENOMIC DNA]</scope>
    <source>
        <strain evidence="3">MED-G28</strain>
    </source>
</reference>
<dbReference type="CDD" id="cd02652">
    <property type="entry name" value="nuc_hydro_2"/>
    <property type="match status" value="1"/>
</dbReference>
<dbReference type="Pfam" id="PF01156">
    <property type="entry name" value="IU_nuc_hydro"/>
    <property type="match status" value="1"/>
</dbReference>
<dbReference type="InterPro" id="IPR001910">
    <property type="entry name" value="Inosine/uridine_hydrolase_dom"/>
</dbReference>
<keyword evidence="1" id="KW-0732">Signal</keyword>
<dbReference type="PANTHER" id="PTHR43264:SF1">
    <property type="entry name" value="INOSINE_URIDINE-PREFERRING NUCLEOSIDE HYDROLASE DOMAIN-CONTAINING PROTEIN"/>
    <property type="match status" value="1"/>
</dbReference>
<evidence type="ECO:0000313" key="3">
    <source>
        <dbReference type="EMBL" id="PDH33684.1"/>
    </source>
</evidence>
<proteinExistence type="predicted"/>
<evidence type="ECO:0000259" key="2">
    <source>
        <dbReference type="Pfam" id="PF01156"/>
    </source>
</evidence>
<comment type="caution">
    <text evidence="3">The sequence shown here is derived from an EMBL/GenBank/DDBJ whole genome shotgun (WGS) entry which is preliminary data.</text>
</comment>
<sequence length="335" mass="37039">MKKFSSSLVFAPLIFSAVALADPVKIIYDTDMGNDVDDALALAMLHSLENRGESELLAVTATKDHDEVAPYLDAINTFYGRGSIPIGITDSGVTPADSRFTGVTLERKGDEYLYPHDLNMGEPVPSAVQVLRESLAGQPDNSVVIVQVGFSTNLAELLQTDGDNFSGLSGMELVEQKVKHISIMAGTFAPIDGETHLEYNIVQDIPSAQYLAKNWPTPIYWSGFEVGLEIRYPAISIENDFNYLDRHPIPESYQAYIPTPHERPTWDLTSILWAIREDRNYFGMSDAGTVTVLEDGETIFESDSDGNHYYLTIPETDVRLVQELMAALVSEPPNK</sequence>
<dbReference type="EMBL" id="NTJZ01000007">
    <property type="protein sequence ID" value="PDH33684.1"/>
    <property type="molecule type" value="Genomic_DNA"/>
</dbReference>
<dbReference type="GO" id="GO:0016799">
    <property type="term" value="F:hydrolase activity, hydrolyzing N-glycosyl compounds"/>
    <property type="evidence" value="ECO:0007669"/>
    <property type="project" value="InterPro"/>
</dbReference>